<evidence type="ECO:0000313" key="5">
    <source>
        <dbReference type="Proteomes" id="UP000078555"/>
    </source>
</evidence>
<dbReference type="EMBL" id="FLRE01001107">
    <property type="protein sequence ID" value="SBT55814.1"/>
    <property type="molecule type" value="Genomic_DNA"/>
</dbReference>
<protein>
    <submittedName>
        <fullName evidence="3">PIR Superfamily Protein</fullName>
    </submittedName>
</protein>
<accession>A0A1A9AP98</accession>
<feature type="transmembrane region" description="Helical" evidence="1">
    <location>
        <begin position="274"/>
        <end position="293"/>
    </location>
</feature>
<gene>
    <name evidence="3" type="ORF">POVWA1_085350</name>
    <name evidence="2" type="ORF">POVWA2_070010</name>
</gene>
<organism evidence="3 5">
    <name type="scientific">Plasmodium ovale wallikeri</name>
    <dbReference type="NCBI Taxonomy" id="864142"/>
    <lineage>
        <taxon>Eukaryota</taxon>
        <taxon>Sar</taxon>
        <taxon>Alveolata</taxon>
        <taxon>Apicomplexa</taxon>
        <taxon>Aconoidasida</taxon>
        <taxon>Haemosporida</taxon>
        <taxon>Plasmodiidae</taxon>
        <taxon>Plasmodium</taxon>
        <taxon>Plasmodium (Plasmodium)</taxon>
    </lineage>
</organism>
<dbReference type="AlphaFoldDB" id="A0A1A9AP98"/>
<keyword evidence="1" id="KW-0812">Transmembrane</keyword>
<dbReference type="Proteomes" id="UP000078555">
    <property type="component" value="Unassembled WGS sequence"/>
</dbReference>
<name>A0A1A9AP98_PLAOA</name>
<dbReference type="Proteomes" id="UP000078550">
    <property type="component" value="Unassembled WGS sequence"/>
</dbReference>
<proteinExistence type="predicted"/>
<evidence type="ECO:0000313" key="3">
    <source>
        <dbReference type="EMBL" id="SBT58056.1"/>
    </source>
</evidence>
<sequence>MVPFGSREINFQVYERSCMLQKFINRLDEADGFYYYPTDGELNSIGEPQREIIKKVYSMLYRNYNTINAYKEYIKTYCCNYLNYWLDTEKSKYATYQLRANSDVWQVIENLWINLEEKSTPFKCKRNTDKTSLEKQKHRMNLMVYCVNRDELKSKCYNSSGLISQNYCLTLFEYISKNYKALVKENQCLKYKDKSQDYEFHFDDKCTLHDIPKTFPDYHIQGGKLSEKTSSKSLLPYCEDTQKATQYFQEHHEGHSVQLDEETSLPYSSPWNSIAYVGLTVFVIFFFFLIFLYKFTSLRSILPSLLIKKNKMRQYIDKQGENELLEAPSYDMEYNLGNEEYNFTYQPLQS</sequence>
<keyword evidence="5" id="KW-1185">Reference proteome</keyword>
<reference evidence="3" key="1">
    <citation type="submission" date="2016-05" db="EMBL/GenBank/DDBJ databases">
        <authorList>
            <person name="Lavstsen T."/>
            <person name="Jespersen J.S."/>
        </authorList>
    </citation>
    <scope>NUCLEOTIDE SEQUENCE [LARGE SCALE GENOMIC DNA]</scope>
</reference>
<evidence type="ECO:0000256" key="1">
    <source>
        <dbReference type="SAM" id="Phobius"/>
    </source>
</evidence>
<evidence type="ECO:0000313" key="2">
    <source>
        <dbReference type="EMBL" id="SBT55814.1"/>
    </source>
</evidence>
<keyword evidence="1" id="KW-0472">Membrane</keyword>
<dbReference type="EMBL" id="FLRD01001741">
    <property type="protein sequence ID" value="SBT58056.1"/>
    <property type="molecule type" value="Genomic_DNA"/>
</dbReference>
<dbReference type="Pfam" id="PF05795">
    <property type="entry name" value="Plasmodium_Vir"/>
    <property type="match status" value="1"/>
</dbReference>
<reference evidence="4 5" key="2">
    <citation type="submission" date="2016-05" db="EMBL/GenBank/DDBJ databases">
        <authorList>
            <person name="Naeem Raeece"/>
        </authorList>
    </citation>
    <scope>NUCLEOTIDE SEQUENCE [LARGE SCALE GENOMIC DNA]</scope>
</reference>
<dbReference type="InterPro" id="IPR008780">
    <property type="entry name" value="Plasmodium_Vir"/>
</dbReference>
<keyword evidence="1" id="KW-1133">Transmembrane helix</keyword>
<evidence type="ECO:0000313" key="4">
    <source>
        <dbReference type="Proteomes" id="UP000078550"/>
    </source>
</evidence>